<dbReference type="GO" id="GO:0120147">
    <property type="term" value="F:formylglycine-generating oxidase activity"/>
    <property type="evidence" value="ECO:0007669"/>
    <property type="project" value="TreeGrafter"/>
</dbReference>
<evidence type="ECO:0000259" key="1">
    <source>
        <dbReference type="Pfam" id="PF03781"/>
    </source>
</evidence>
<proteinExistence type="predicted"/>
<name>A0AAJ6BAL9_9SPHI</name>
<dbReference type="InterPro" id="IPR016187">
    <property type="entry name" value="CTDL_fold"/>
</dbReference>
<dbReference type="EMBL" id="CP119313">
    <property type="protein sequence ID" value="WEK21378.1"/>
    <property type="molecule type" value="Genomic_DNA"/>
</dbReference>
<gene>
    <name evidence="2" type="ORF">P0Y49_09515</name>
</gene>
<dbReference type="Proteomes" id="UP001214530">
    <property type="component" value="Chromosome"/>
</dbReference>
<sequence>MKTIKYLILMTTIMVVFLQCKKSDKAVNTEDCSSLSNVNVAPLADPSTVIPSADWLTVTGATFTMGTFSSTRDDLKKSFMPDELPAHDVTVNSFKISKYQVTMGQYLKFCDATGWPRPVEPTFKWGKTADSLARPIVNVSWYDANAFAKWVGARLPTEAEWEFAARGGSYMPTAKLDTFYLSGGPYAYSSAIEKRATIGLNELAWYKDNAGTTGPQKVGTKESGAVIKNDNAALYTTINGVKVYNNGTADNRLGTFDMIGNVWEWCSDWYGKDYYQNSVKDNPLGPVSGSTRVIRGQAWNTFKEYCRIANRGSFSPCSKYEYVGFRLVKDN</sequence>
<dbReference type="Pfam" id="PF03781">
    <property type="entry name" value="FGE-sulfatase"/>
    <property type="match status" value="1"/>
</dbReference>
<evidence type="ECO:0000313" key="2">
    <source>
        <dbReference type="EMBL" id="WEK21378.1"/>
    </source>
</evidence>
<accession>A0AAJ6BAL9</accession>
<feature type="domain" description="Sulfatase-modifying factor enzyme-like" evidence="1">
    <location>
        <begin position="53"/>
        <end position="329"/>
    </location>
</feature>
<dbReference type="PANTHER" id="PTHR23150">
    <property type="entry name" value="SULFATASE MODIFYING FACTOR 1, 2"/>
    <property type="match status" value="1"/>
</dbReference>
<dbReference type="PANTHER" id="PTHR23150:SF19">
    <property type="entry name" value="FORMYLGLYCINE-GENERATING ENZYME"/>
    <property type="match status" value="1"/>
</dbReference>
<reference evidence="2" key="1">
    <citation type="submission" date="2023-03" db="EMBL/GenBank/DDBJ databases">
        <title>Andean soil-derived lignocellulolytic bacterial consortium as a source of novel taxa and putative plastic-active enzymes.</title>
        <authorList>
            <person name="Diaz-Garcia L."/>
            <person name="Chuvochina M."/>
            <person name="Feuerriegel G."/>
            <person name="Bunk B."/>
            <person name="Sproer C."/>
            <person name="Streit W.R."/>
            <person name="Rodriguez L.M."/>
            <person name="Overmann J."/>
            <person name="Jimenez D.J."/>
        </authorList>
    </citation>
    <scope>NUCLEOTIDE SEQUENCE</scope>
    <source>
        <strain evidence="2">MAG 3858</strain>
    </source>
</reference>
<dbReference type="InterPro" id="IPR005532">
    <property type="entry name" value="SUMF_dom"/>
</dbReference>
<protein>
    <submittedName>
        <fullName evidence="2">Formylglycine-generating enzyme family protein</fullName>
    </submittedName>
</protein>
<organism evidence="2 3">
    <name type="scientific">Candidatus Pedobacter colombiensis</name>
    <dbReference type="NCBI Taxonomy" id="3121371"/>
    <lineage>
        <taxon>Bacteria</taxon>
        <taxon>Pseudomonadati</taxon>
        <taxon>Bacteroidota</taxon>
        <taxon>Sphingobacteriia</taxon>
        <taxon>Sphingobacteriales</taxon>
        <taxon>Sphingobacteriaceae</taxon>
        <taxon>Pedobacter</taxon>
    </lineage>
</organism>
<dbReference type="SUPFAM" id="SSF56436">
    <property type="entry name" value="C-type lectin-like"/>
    <property type="match status" value="1"/>
</dbReference>
<evidence type="ECO:0000313" key="3">
    <source>
        <dbReference type="Proteomes" id="UP001214530"/>
    </source>
</evidence>
<dbReference type="Gene3D" id="3.90.1580.10">
    <property type="entry name" value="paralog of FGE (formylglycine-generating enzyme)"/>
    <property type="match status" value="1"/>
</dbReference>
<dbReference type="AlphaFoldDB" id="A0AAJ6BAL9"/>
<dbReference type="InterPro" id="IPR051043">
    <property type="entry name" value="Sulfatase_Mod_Factor_Kinase"/>
</dbReference>
<dbReference type="InterPro" id="IPR042095">
    <property type="entry name" value="SUMF_sf"/>
</dbReference>